<protein>
    <submittedName>
        <fullName evidence="3">Uncharacterized protein</fullName>
    </submittedName>
</protein>
<feature type="chain" id="PRO_5020785246" evidence="2">
    <location>
        <begin position="21"/>
        <end position="77"/>
    </location>
</feature>
<evidence type="ECO:0000313" key="3">
    <source>
        <dbReference type="EMBL" id="TKW09049.1"/>
    </source>
</evidence>
<evidence type="ECO:0000256" key="2">
    <source>
        <dbReference type="SAM" id="SignalP"/>
    </source>
</evidence>
<keyword evidence="4" id="KW-1185">Reference proteome</keyword>
<keyword evidence="2" id="KW-0732">Signal</keyword>
<sequence length="77" mass="8409">MWAHLSVTSLLFRFLDLDWGRLGTRPGDCSRRGGGDEDATAPRRGSGVRPPPQTLLAAAAARARCARGWRRPPPRSV</sequence>
<name>A0A4U6U6P1_SETVI</name>
<dbReference type="AlphaFoldDB" id="A0A4U6U6P1"/>
<evidence type="ECO:0000256" key="1">
    <source>
        <dbReference type="SAM" id="MobiDB-lite"/>
    </source>
</evidence>
<proteinExistence type="predicted"/>
<feature type="region of interest" description="Disordered" evidence="1">
    <location>
        <begin position="20"/>
        <end position="52"/>
    </location>
</feature>
<reference evidence="3" key="1">
    <citation type="submission" date="2019-03" db="EMBL/GenBank/DDBJ databases">
        <title>WGS assembly of Setaria viridis.</title>
        <authorList>
            <person name="Huang P."/>
            <person name="Jenkins J."/>
            <person name="Grimwood J."/>
            <person name="Barry K."/>
            <person name="Healey A."/>
            <person name="Mamidi S."/>
            <person name="Sreedasyam A."/>
            <person name="Shu S."/>
            <person name="Feldman M."/>
            <person name="Wu J."/>
            <person name="Yu Y."/>
            <person name="Chen C."/>
            <person name="Johnson J."/>
            <person name="Rokhsar D."/>
            <person name="Baxter I."/>
            <person name="Schmutz J."/>
            <person name="Brutnell T."/>
            <person name="Kellogg E."/>
        </authorList>
    </citation>
    <scope>NUCLEOTIDE SEQUENCE [LARGE SCALE GENOMIC DNA]</scope>
</reference>
<accession>A0A4U6U6P1</accession>
<feature type="signal peptide" evidence="2">
    <location>
        <begin position="1"/>
        <end position="20"/>
    </location>
</feature>
<dbReference type="EMBL" id="CM016557">
    <property type="protein sequence ID" value="TKW09049.1"/>
    <property type="molecule type" value="Genomic_DNA"/>
</dbReference>
<dbReference type="Proteomes" id="UP000298652">
    <property type="component" value="Chromosome 6"/>
</dbReference>
<evidence type="ECO:0000313" key="4">
    <source>
        <dbReference type="Proteomes" id="UP000298652"/>
    </source>
</evidence>
<gene>
    <name evidence="3" type="ORF">SEVIR_6G065875v2</name>
</gene>
<organism evidence="3 4">
    <name type="scientific">Setaria viridis</name>
    <name type="common">Green bristlegrass</name>
    <name type="synonym">Setaria italica subsp. viridis</name>
    <dbReference type="NCBI Taxonomy" id="4556"/>
    <lineage>
        <taxon>Eukaryota</taxon>
        <taxon>Viridiplantae</taxon>
        <taxon>Streptophyta</taxon>
        <taxon>Embryophyta</taxon>
        <taxon>Tracheophyta</taxon>
        <taxon>Spermatophyta</taxon>
        <taxon>Magnoliopsida</taxon>
        <taxon>Liliopsida</taxon>
        <taxon>Poales</taxon>
        <taxon>Poaceae</taxon>
        <taxon>PACMAD clade</taxon>
        <taxon>Panicoideae</taxon>
        <taxon>Panicodae</taxon>
        <taxon>Paniceae</taxon>
        <taxon>Cenchrinae</taxon>
        <taxon>Setaria</taxon>
    </lineage>
</organism>
<dbReference type="Gramene" id="TKW09049">
    <property type="protein sequence ID" value="TKW09049"/>
    <property type="gene ID" value="SEVIR_6G065875v2"/>
</dbReference>